<keyword evidence="2" id="KW-1185">Reference proteome</keyword>
<proteinExistence type="predicted"/>
<dbReference type="Proteomes" id="UP000006867">
    <property type="component" value="Chromosome"/>
</dbReference>
<accession>A0ABM5LX15</accession>
<name>A0ABM5LX15_BACA1</name>
<protein>
    <submittedName>
        <fullName evidence="1">Uncharacterized protein</fullName>
    </submittedName>
</protein>
<reference evidence="1 2" key="1">
    <citation type="journal article" date="2011" name="Front. Microbiol.">
        <title>Genomic signatures of strain selection and enhancement in Bacillus atrophaeus var. globigii, a historical biowarfare simulant.</title>
        <authorList>
            <person name="Gibbons H.S."/>
            <person name="Broomall S.M."/>
            <person name="McNew L.A."/>
            <person name="Daligault H."/>
            <person name="Chapman C."/>
            <person name="Bruce D."/>
            <person name="Karavis M."/>
            <person name="Krepps M."/>
            <person name="McGregor P.A."/>
            <person name="Hong C."/>
            <person name="Park K.H."/>
            <person name="Akmal A."/>
            <person name="Feldman A."/>
            <person name="Lin J.S."/>
            <person name="Chang W.E."/>
            <person name="Higgs B.W."/>
            <person name="Demirev P."/>
            <person name="Lindquist J."/>
            <person name="Liem A."/>
            <person name="Fochler E."/>
            <person name="Read T.D."/>
            <person name="Tapia R."/>
            <person name="Johnson S."/>
            <person name="Bishop-Lilly K.A."/>
            <person name="Detter C."/>
            <person name="Han C."/>
            <person name="Sozhamannan S."/>
            <person name="Rosenzweig C.N."/>
            <person name="Skowronski E.W."/>
        </authorList>
    </citation>
    <scope>NUCLEOTIDE SEQUENCE [LARGE SCALE GENOMIC DNA]</scope>
    <source>
        <strain evidence="1 2">1942</strain>
    </source>
</reference>
<dbReference type="EMBL" id="CP002207">
    <property type="protein sequence ID" value="ADP32479.1"/>
    <property type="molecule type" value="Genomic_DNA"/>
</dbReference>
<sequence length="114" mass="13154">MVMQVVNFKSAKEKKSRYEEIDESFANMAKQTYLDSILNIRKMILNAKTENDLGLAKMEVNALQRDIDRVLLGGDGLSRSADCNPHFNSLIIFITQLKKHISNEFEQFIYKPQL</sequence>
<gene>
    <name evidence="1" type="ordered locus">BATR1942_07700</name>
</gene>
<organism evidence="1 2">
    <name type="scientific">Bacillus atrophaeus (strain 1942)</name>
    <dbReference type="NCBI Taxonomy" id="720555"/>
    <lineage>
        <taxon>Bacteria</taxon>
        <taxon>Bacillati</taxon>
        <taxon>Bacillota</taxon>
        <taxon>Bacilli</taxon>
        <taxon>Bacillales</taxon>
        <taxon>Bacillaceae</taxon>
        <taxon>Bacillus</taxon>
    </lineage>
</organism>
<evidence type="ECO:0000313" key="1">
    <source>
        <dbReference type="EMBL" id="ADP32479.1"/>
    </source>
</evidence>
<evidence type="ECO:0000313" key="2">
    <source>
        <dbReference type="Proteomes" id="UP000006867"/>
    </source>
</evidence>